<evidence type="ECO:0000313" key="1">
    <source>
        <dbReference type="Proteomes" id="UP000695007"/>
    </source>
</evidence>
<dbReference type="GeneID" id="105361688"/>
<accession>A0AAJ6YFR2</accession>
<dbReference type="Pfam" id="PF05380">
    <property type="entry name" value="Peptidase_A17"/>
    <property type="match status" value="1"/>
</dbReference>
<evidence type="ECO:0000313" key="2">
    <source>
        <dbReference type="RefSeq" id="XP_011497242.1"/>
    </source>
</evidence>
<reference evidence="2" key="1">
    <citation type="submission" date="2025-08" db="UniProtKB">
        <authorList>
            <consortium name="RefSeq"/>
        </authorList>
    </citation>
    <scope>IDENTIFICATION</scope>
</reference>
<dbReference type="PANTHER" id="PTHR22955:SF77">
    <property type="entry name" value="ASPARTIC PUTATIVE DOMAIN-CONTAINING PROTEIN-RELATED"/>
    <property type="match status" value="1"/>
</dbReference>
<dbReference type="Proteomes" id="UP000695007">
    <property type="component" value="Unplaced"/>
</dbReference>
<protein>
    <submittedName>
        <fullName evidence="2">Uncharacterized protein LOC105361688</fullName>
    </submittedName>
</protein>
<dbReference type="InterPro" id="IPR008042">
    <property type="entry name" value="Retrotrans_Pao"/>
</dbReference>
<name>A0AAJ6YFR2_9HYME</name>
<dbReference type="PANTHER" id="PTHR22955">
    <property type="entry name" value="RETROTRANSPOSON"/>
    <property type="match status" value="1"/>
</dbReference>
<proteinExistence type="predicted"/>
<dbReference type="AlphaFoldDB" id="A0AAJ6YFR2"/>
<organism evidence="1 2">
    <name type="scientific">Ceratosolen solmsi marchali</name>
    <dbReference type="NCBI Taxonomy" id="326594"/>
    <lineage>
        <taxon>Eukaryota</taxon>
        <taxon>Metazoa</taxon>
        <taxon>Ecdysozoa</taxon>
        <taxon>Arthropoda</taxon>
        <taxon>Hexapoda</taxon>
        <taxon>Insecta</taxon>
        <taxon>Pterygota</taxon>
        <taxon>Neoptera</taxon>
        <taxon>Endopterygota</taxon>
        <taxon>Hymenoptera</taxon>
        <taxon>Apocrita</taxon>
        <taxon>Proctotrupomorpha</taxon>
        <taxon>Chalcidoidea</taxon>
        <taxon>Agaonidae</taxon>
        <taxon>Agaoninae</taxon>
        <taxon>Ceratosolen</taxon>
    </lineage>
</organism>
<dbReference type="KEGG" id="csol:105361688"/>
<sequence length="125" mass="13887">MLSDSCTDTYITADISNWDASENVAPLKELTIPKLELAAALLLSKLMAHIKTTLGMKEFVCNRVTQIQELTSEAQWRYVPAASNPADCASRGLTTKLLKDHPLWWTGPPWITTPDSWPTQPTEMG</sequence>
<keyword evidence="1" id="KW-1185">Reference proteome</keyword>
<dbReference type="RefSeq" id="XP_011497242.1">
    <property type="nucleotide sequence ID" value="XM_011498940.1"/>
</dbReference>
<gene>
    <name evidence="2" type="primary">LOC105361688</name>
</gene>